<dbReference type="InterPro" id="IPR010987">
    <property type="entry name" value="Glutathione-S-Trfase_C-like"/>
</dbReference>
<dbReference type="PIRSF" id="PIRSF015753">
    <property type="entry name" value="GST"/>
    <property type="match status" value="1"/>
</dbReference>
<dbReference type="InterPro" id="IPR036282">
    <property type="entry name" value="Glutathione-S-Trfase_C_sf"/>
</dbReference>
<evidence type="ECO:0000256" key="1">
    <source>
        <dbReference type="PIRSR" id="PIRSR015753-1"/>
    </source>
</evidence>
<dbReference type="SFLD" id="SFLDS00019">
    <property type="entry name" value="Glutathione_Transferase_(cytos"/>
    <property type="match status" value="1"/>
</dbReference>
<reference evidence="6" key="2">
    <citation type="submission" date="2015-01" db="EMBL/GenBank/DDBJ databases">
        <title>Evolutionary Origins and Diversification of the Mycorrhizal Mutualists.</title>
        <authorList>
            <consortium name="DOE Joint Genome Institute"/>
            <consortium name="Mycorrhizal Genomics Consortium"/>
            <person name="Kohler A."/>
            <person name="Kuo A."/>
            <person name="Nagy L.G."/>
            <person name="Floudas D."/>
            <person name="Copeland A."/>
            <person name="Barry K.W."/>
            <person name="Cichocki N."/>
            <person name="Veneault-Fourrey C."/>
            <person name="LaButti K."/>
            <person name="Lindquist E.A."/>
            <person name="Lipzen A."/>
            <person name="Lundell T."/>
            <person name="Morin E."/>
            <person name="Murat C."/>
            <person name="Riley R."/>
            <person name="Ohm R."/>
            <person name="Sun H."/>
            <person name="Tunlid A."/>
            <person name="Henrissat B."/>
            <person name="Grigoriev I.V."/>
            <person name="Hibbett D.S."/>
            <person name="Martin F."/>
        </authorList>
    </citation>
    <scope>NUCLEOTIDE SEQUENCE [LARGE SCALE GENOMIC DNA]</scope>
    <source>
        <strain evidence="6">F 1598</strain>
    </source>
</reference>
<proteinExistence type="predicted"/>
<protein>
    <recommendedName>
        <fullName evidence="4">GST C-terminal domain-containing protein</fullName>
    </recommendedName>
</protein>
<keyword evidence="6" id="KW-1185">Reference proteome</keyword>
<dbReference type="STRING" id="765440.A0A0C3CAG3"/>
<dbReference type="CDD" id="cd03190">
    <property type="entry name" value="GST_C_Omega_like"/>
    <property type="match status" value="1"/>
</dbReference>
<evidence type="ECO:0000256" key="2">
    <source>
        <dbReference type="PIRSR" id="PIRSR015753-2"/>
    </source>
</evidence>
<dbReference type="FunCoup" id="A0A0C3CAG3">
    <property type="interactions" value="190"/>
</dbReference>
<dbReference type="InterPro" id="IPR004045">
    <property type="entry name" value="Glutathione_S-Trfase_N"/>
</dbReference>
<accession>A0A0C3CAG3</accession>
<feature type="active site" description="Proton donor/acceptor" evidence="1">
    <location>
        <position position="193"/>
    </location>
</feature>
<dbReference type="InterPro" id="IPR036249">
    <property type="entry name" value="Thioredoxin-like_sf"/>
</dbReference>
<dbReference type="InParanoid" id="A0A0C3CAG3"/>
<dbReference type="OrthoDB" id="2309723at2759"/>
<feature type="domain" description="GST C-terminal" evidence="4">
    <location>
        <begin position="170"/>
        <end position="296"/>
    </location>
</feature>
<dbReference type="Pfam" id="PF13410">
    <property type="entry name" value="GST_C_2"/>
    <property type="match status" value="1"/>
</dbReference>
<feature type="active site" description="Nucleophile" evidence="1">
    <location>
        <position position="56"/>
    </location>
</feature>
<evidence type="ECO:0000256" key="3">
    <source>
        <dbReference type="PIRSR" id="PIRSR015753-3"/>
    </source>
</evidence>
<dbReference type="HOGENOM" id="CLU_037263_0_1_1"/>
<dbReference type="SFLD" id="SFLDG01206">
    <property type="entry name" value="Xi.1"/>
    <property type="match status" value="1"/>
</dbReference>
<reference evidence="5 6" key="1">
    <citation type="submission" date="2014-04" db="EMBL/GenBank/DDBJ databases">
        <authorList>
            <consortium name="DOE Joint Genome Institute"/>
            <person name="Kuo A."/>
            <person name="Tarkka M."/>
            <person name="Buscot F."/>
            <person name="Kohler A."/>
            <person name="Nagy L.G."/>
            <person name="Floudas D."/>
            <person name="Copeland A."/>
            <person name="Barry K.W."/>
            <person name="Cichocki N."/>
            <person name="Veneault-Fourrey C."/>
            <person name="LaButti K."/>
            <person name="Lindquist E.A."/>
            <person name="Lipzen A."/>
            <person name="Lundell T."/>
            <person name="Morin E."/>
            <person name="Murat C."/>
            <person name="Sun H."/>
            <person name="Tunlid A."/>
            <person name="Henrissat B."/>
            <person name="Grigoriev I.V."/>
            <person name="Hibbett D.S."/>
            <person name="Martin F."/>
            <person name="Nordberg H.P."/>
            <person name="Cantor M.N."/>
            <person name="Hua S.X."/>
        </authorList>
    </citation>
    <scope>NUCLEOTIDE SEQUENCE [LARGE SCALE GENOMIC DNA]</scope>
    <source>
        <strain evidence="5 6">F 1598</strain>
    </source>
</reference>
<dbReference type="Proteomes" id="UP000054166">
    <property type="component" value="Unassembled WGS sequence"/>
</dbReference>
<feature type="site" description="Lowers pKa of active site Cys" evidence="3">
    <location>
        <position position="296"/>
    </location>
</feature>
<dbReference type="GO" id="GO:0005737">
    <property type="term" value="C:cytoplasm"/>
    <property type="evidence" value="ECO:0007669"/>
    <property type="project" value="TreeGrafter"/>
</dbReference>
<dbReference type="PANTHER" id="PTHR32419">
    <property type="entry name" value="GLUTATHIONYL-HYDROQUINONE REDUCTASE"/>
    <property type="match status" value="1"/>
</dbReference>
<dbReference type="GO" id="GO:0004364">
    <property type="term" value="F:glutathione transferase activity"/>
    <property type="evidence" value="ECO:0007669"/>
    <property type="project" value="InterPro"/>
</dbReference>
<dbReference type="SUPFAM" id="SSF52833">
    <property type="entry name" value="Thioredoxin-like"/>
    <property type="match status" value="1"/>
</dbReference>
<evidence type="ECO:0000313" key="5">
    <source>
        <dbReference type="EMBL" id="KIM86672.1"/>
    </source>
</evidence>
<dbReference type="InterPro" id="IPR047047">
    <property type="entry name" value="GST_Omega-like_C"/>
</dbReference>
<feature type="binding site" evidence="2">
    <location>
        <position position="89"/>
    </location>
    <ligand>
        <name>glutathione</name>
        <dbReference type="ChEBI" id="CHEBI:57925"/>
    </ligand>
</feature>
<organism evidence="5 6">
    <name type="scientific">Piloderma croceum (strain F 1598)</name>
    <dbReference type="NCBI Taxonomy" id="765440"/>
    <lineage>
        <taxon>Eukaryota</taxon>
        <taxon>Fungi</taxon>
        <taxon>Dikarya</taxon>
        <taxon>Basidiomycota</taxon>
        <taxon>Agaricomycotina</taxon>
        <taxon>Agaricomycetes</taxon>
        <taxon>Agaricomycetidae</taxon>
        <taxon>Atheliales</taxon>
        <taxon>Atheliaceae</taxon>
        <taxon>Piloderma</taxon>
    </lineage>
</organism>
<dbReference type="Gene3D" id="3.40.30.10">
    <property type="entry name" value="Glutaredoxin"/>
    <property type="match status" value="1"/>
</dbReference>
<dbReference type="SUPFAM" id="SSF47616">
    <property type="entry name" value="GST C-terminal domain-like"/>
    <property type="match status" value="1"/>
</dbReference>
<dbReference type="PANTHER" id="PTHR32419:SF6">
    <property type="entry name" value="GLUTATHIONE S-TRANSFERASE OMEGA-LIKE 1-RELATED"/>
    <property type="match status" value="1"/>
</dbReference>
<name>A0A0C3CAG3_PILCF</name>
<feature type="binding site" evidence="2">
    <location>
        <begin position="125"/>
        <end position="128"/>
    </location>
    <ligand>
        <name>glutathione</name>
        <dbReference type="ChEBI" id="CHEBI:57925"/>
    </ligand>
</feature>
<evidence type="ECO:0000259" key="4">
    <source>
        <dbReference type="PROSITE" id="PS50405"/>
    </source>
</evidence>
<evidence type="ECO:0000313" key="6">
    <source>
        <dbReference type="Proteomes" id="UP000054166"/>
    </source>
</evidence>
<feature type="site" description="Lowers pKa of active site Cys" evidence="3">
    <location>
        <position position="251"/>
    </location>
</feature>
<feature type="binding site" evidence="2">
    <location>
        <begin position="143"/>
        <end position="144"/>
    </location>
    <ligand>
        <name>glutathione</name>
        <dbReference type="ChEBI" id="CHEBI:57925"/>
    </ligand>
</feature>
<dbReference type="InterPro" id="IPR040079">
    <property type="entry name" value="Glutathione_S-Trfase"/>
</dbReference>
<dbReference type="AlphaFoldDB" id="A0A0C3CAG3"/>
<dbReference type="Pfam" id="PF13409">
    <property type="entry name" value="GST_N_2"/>
    <property type="match status" value="1"/>
</dbReference>
<gene>
    <name evidence="5" type="ORF">PILCRDRAFT_4571</name>
</gene>
<dbReference type="InterPro" id="IPR016639">
    <property type="entry name" value="GST_Omega/GSH"/>
</dbReference>
<dbReference type="SFLD" id="SFLDG01148">
    <property type="entry name" value="Xi_(cytGST)"/>
    <property type="match status" value="1"/>
</dbReference>
<dbReference type="Gene3D" id="1.20.1050.10">
    <property type="match status" value="1"/>
</dbReference>
<dbReference type="EMBL" id="KN832981">
    <property type="protein sequence ID" value="KIM86672.1"/>
    <property type="molecule type" value="Genomic_DNA"/>
</dbReference>
<sequence length="320" mass="36782">MSTKKDASLQSDITKFRHEPDGSFRRAPSVFRSFIEKGGQFEAEKDRYHLFVSYACPWATRTLIVRKLKGLEDLIPVTIVSPHMGTEGWPFANVDEFPGAEVDPLYSSEHIKDLYFKADPNYSGRFSVPVLWDKKNHTIVNNESSEIIRMFNTAFNDLIPKDKAAVDIYPAAHRAEIDSLNEWVYDTVNNGVYKAGFSIKQQAYEAAVVPLFQSLDRLEKILTGKDYLVGDVLTEADIRLWVTIIRFDPVYVGHFKCNLRTIRNGYPAIHSWMRKLYWNNSAFKDSTNFEHIKTHYYWSHPSVNPTRVVPVGPIPNVEDL</sequence>
<dbReference type="PROSITE" id="PS50405">
    <property type="entry name" value="GST_CTER"/>
    <property type="match status" value="1"/>
</dbReference>